<protein>
    <submittedName>
        <fullName evidence="1">Uncharacterized protein</fullName>
    </submittedName>
</protein>
<evidence type="ECO:0000313" key="1">
    <source>
        <dbReference type="EMBL" id="MBC1487242.1"/>
    </source>
</evidence>
<sequence length="115" mass="14108">MFYVILVVLLIGVVIYSINFLEKQRVNKDIWEFVEKYIFLGENIEVKNLQFLKVRNNGMAPNYFVTVKFCEEIEEKKEEKIESYDVFLEEIQEIRVDRRKEQRVQRLERKNRKKL</sequence>
<gene>
    <name evidence="1" type="ORF">HB897_13485</name>
</gene>
<proteinExistence type="predicted"/>
<dbReference type="Proteomes" id="UP000523362">
    <property type="component" value="Unassembled WGS sequence"/>
</dbReference>
<comment type="caution">
    <text evidence="1">The sequence shown here is derived from an EMBL/GenBank/DDBJ whole genome shotgun (WGS) entry which is preliminary data.</text>
</comment>
<dbReference type="AlphaFoldDB" id="A0A7X0X411"/>
<reference evidence="1 2" key="1">
    <citation type="submission" date="2020-03" db="EMBL/GenBank/DDBJ databases">
        <title>Soil Listeria distribution.</title>
        <authorList>
            <person name="Liao J."/>
            <person name="Wiedmann M."/>
        </authorList>
    </citation>
    <scope>NUCLEOTIDE SEQUENCE [LARGE SCALE GENOMIC DNA]</scope>
    <source>
        <strain evidence="1 2">FSL L7-1560</strain>
    </source>
</reference>
<dbReference type="EMBL" id="JAARRG010000013">
    <property type="protein sequence ID" value="MBC1487242.1"/>
    <property type="molecule type" value="Genomic_DNA"/>
</dbReference>
<accession>A0A7X0X411</accession>
<organism evidence="1 2">
    <name type="scientific">Listeria seeligeri</name>
    <dbReference type="NCBI Taxonomy" id="1640"/>
    <lineage>
        <taxon>Bacteria</taxon>
        <taxon>Bacillati</taxon>
        <taxon>Bacillota</taxon>
        <taxon>Bacilli</taxon>
        <taxon>Bacillales</taxon>
        <taxon>Listeriaceae</taxon>
        <taxon>Listeria</taxon>
    </lineage>
</organism>
<dbReference type="RefSeq" id="WP_185384131.1">
    <property type="nucleotide sequence ID" value="NZ_JAARRG010000013.1"/>
</dbReference>
<name>A0A7X0X411_LISSE</name>
<evidence type="ECO:0000313" key="2">
    <source>
        <dbReference type="Proteomes" id="UP000523362"/>
    </source>
</evidence>